<name>A0A142VVQ5_9SPHN</name>
<keyword evidence="3" id="KW-0731">Sigma factor</keyword>
<evidence type="ECO:0000256" key="3">
    <source>
        <dbReference type="ARBA" id="ARBA00023082"/>
    </source>
</evidence>
<dbReference type="GO" id="GO:0016987">
    <property type="term" value="F:sigma factor activity"/>
    <property type="evidence" value="ECO:0007669"/>
    <property type="project" value="UniProtKB-KW"/>
</dbReference>
<dbReference type="InterPro" id="IPR039425">
    <property type="entry name" value="RNA_pol_sigma-70-like"/>
</dbReference>
<dbReference type="Gene3D" id="1.10.10.10">
    <property type="entry name" value="Winged helix-like DNA-binding domain superfamily/Winged helix DNA-binding domain"/>
    <property type="match status" value="1"/>
</dbReference>
<dbReference type="STRING" id="1219058.AOA14_04650"/>
<keyword evidence="4" id="KW-0804">Transcription</keyword>
<dbReference type="InterPro" id="IPR013325">
    <property type="entry name" value="RNA_pol_sigma_r2"/>
</dbReference>
<dbReference type="PANTHER" id="PTHR43133">
    <property type="entry name" value="RNA POLYMERASE ECF-TYPE SIGMA FACTO"/>
    <property type="match status" value="1"/>
</dbReference>
<comment type="similarity">
    <text evidence="1">Belongs to the sigma-70 factor family. ECF subfamily.</text>
</comment>
<dbReference type="Proteomes" id="UP000076234">
    <property type="component" value="Chromosome"/>
</dbReference>
<dbReference type="Pfam" id="PF04542">
    <property type="entry name" value="Sigma70_r2"/>
    <property type="match status" value="1"/>
</dbReference>
<dbReference type="SUPFAM" id="SSF88946">
    <property type="entry name" value="Sigma2 domain of RNA polymerase sigma factors"/>
    <property type="match status" value="1"/>
</dbReference>
<reference evidence="7 8" key="2">
    <citation type="journal article" date="2016" name="Genome Announc.">
        <title>Complete Genome Sequence of Sphingopyxis terrae Strain 203-1 (NBRC 111660), a Polyethylene Glycol Degrader.</title>
        <authorList>
            <person name="Ohtsubo Y."/>
            <person name="Nonoyama S."/>
            <person name="Nagata Y."/>
            <person name="Numata M."/>
            <person name="Tsuchikane K."/>
            <person name="Hosoyama A."/>
            <person name="Yamazoe A."/>
            <person name="Tsuda M."/>
            <person name="Fujita N."/>
            <person name="Kawai F."/>
        </authorList>
    </citation>
    <scope>NUCLEOTIDE SEQUENCE [LARGE SCALE GENOMIC DNA]</scope>
    <source>
        <strain evidence="7 8">203-1</strain>
    </source>
</reference>
<dbReference type="InterPro" id="IPR036388">
    <property type="entry name" value="WH-like_DNA-bd_sf"/>
</dbReference>
<evidence type="ECO:0000313" key="8">
    <source>
        <dbReference type="Proteomes" id="UP000076234"/>
    </source>
</evidence>
<dbReference type="NCBIfam" id="TIGR02937">
    <property type="entry name" value="sigma70-ECF"/>
    <property type="match status" value="1"/>
</dbReference>
<dbReference type="GO" id="GO:0003677">
    <property type="term" value="F:DNA binding"/>
    <property type="evidence" value="ECO:0007669"/>
    <property type="project" value="InterPro"/>
</dbReference>
<feature type="domain" description="RNA polymerase sigma-70 region 2" evidence="5">
    <location>
        <begin position="35"/>
        <end position="101"/>
    </location>
</feature>
<dbReference type="AlphaFoldDB" id="A0A142VVQ5"/>
<evidence type="ECO:0008006" key="9">
    <source>
        <dbReference type="Google" id="ProtNLM"/>
    </source>
</evidence>
<gene>
    <name evidence="7" type="ORF">AOA14_04650</name>
</gene>
<dbReference type="Pfam" id="PF08281">
    <property type="entry name" value="Sigma70_r4_2"/>
    <property type="match status" value="1"/>
</dbReference>
<keyword evidence="2" id="KW-0805">Transcription regulation</keyword>
<evidence type="ECO:0000313" key="7">
    <source>
        <dbReference type="EMBL" id="AMU93890.1"/>
    </source>
</evidence>
<dbReference type="InterPro" id="IPR014284">
    <property type="entry name" value="RNA_pol_sigma-70_dom"/>
</dbReference>
<sequence>MRSRRPTPKHTSEWVAETRLIDRINAGEESAFRQLMQRYNQSLYRVARAIVSDDAEAEDVLQESYTRAFAAMSGFRGDSSLGTWLTRIVINEGRGRLRRRRTATQAADALKQQGATVIGFPGGQPVESPDTHVARAETRVLLEQAIDSLPDVFRPTFILRDIQEFTVEETAEILGVQPETVKTRLFRARRLLRKSLDATLADAVRGSFPFLGKRCERLTEAVLTRLMHAAK</sequence>
<evidence type="ECO:0000256" key="1">
    <source>
        <dbReference type="ARBA" id="ARBA00010641"/>
    </source>
</evidence>
<evidence type="ECO:0000256" key="4">
    <source>
        <dbReference type="ARBA" id="ARBA00023163"/>
    </source>
</evidence>
<dbReference type="EMBL" id="CP013342">
    <property type="protein sequence ID" value="AMU93890.1"/>
    <property type="molecule type" value="Genomic_DNA"/>
</dbReference>
<proteinExistence type="inferred from homology"/>
<evidence type="ECO:0000256" key="2">
    <source>
        <dbReference type="ARBA" id="ARBA00023015"/>
    </source>
</evidence>
<dbReference type="Gene3D" id="1.10.1740.10">
    <property type="match status" value="1"/>
</dbReference>
<dbReference type="InterPro" id="IPR007627">
    <property type="entry name" value="RNA_pol_sigma70_r2"/>
</dbReference>
<evidence type="ECO:0000259" key="5">
    <source>
        <dbReference type="Pfam" id="PF04542"/>
    </source>
</evidence>
<dbReference type="GO" id="GO:0006352">
    <property type="term" value="P:DNA-templated transcription initiation"/>
    <property type="evidence" value="ECO:0007669"/>
    <property type="project" value="InterPro"/>
</dbReference>
<dbReference type="CDD" id="cd06171">
    <property type="entry name" value="Sigma70_r4"/>
    <property type="match status" value="1"/>
</dbReference>
<feature type="domain" description="RNA polymerase sigma factor 70 region 4 type 2" evidence="6">
    <location>
        <begin position="140"/>
        <end position="192"/>
    </location>
</feature>
<dbReference type="InterPro" id="IPR013324">
    <property type="entry name" value="RNA_pol_sigma_r3/r4-like"/>
</dbReference>
<accession>A0A142VVQ5</accession>
<dbReference type="SUPFAM" id="SSF88659">
    <property type="entry name" value="Sigma3 and sigma4 domains of RNA polymerase sigma factors"/>
    <property type="match status" value="1"/>
</dbReference>
<evidence type="ECO:0000259" key="6">
    <source>
        <dbReference type="Pfam" id="PF08281"/>
    </source>
</evidence>
<dbReference type="InterPro" id="IPR013249">
    <property type="entry name" value="RNA_pol_sigma70_r4_t2"/>
</dbReference>
<dbReference type="NCBIfam" id="NF008888">
    <property type="entry name" value="PRK11922.1"/>
    <property type="match status" value="1"/>
</dbReference>
<dbReference type="PANTHER" id="PTHR43133:SF51">
    <property type="entry name" value="RNA POLYMERASE SIGMA FACTOR"/>
    <property type="match status" value="1"/>
</dbReference>
<dbReference type="KEGG" id="ster:AOA14_04650"/>
<reference evidence="8" key="1">
    <citation type="submission" date="2015-11" db="EMBL/GenBank/DDBJ databases">
        <title>Complete genome sequence of a polyethylene glycol-degrading strain Sphingopyxis terrae strain 203-1 (NBRC 15098).</title>
        <authorList>
            <person name="Yoshiyuki O."/>
            <person name="Shouta N."/>
            <person name="Nagata Y."/>
            <person name="Numata M."/>
            <person name="Tsuchikane K."/>
            <person name="Hosoyama A."/>
            <person name="Yamazoe A."/>
            <person name="Tsuda M."/>
            <person name="Fujita N."/>
            <person name="Kawai F."/>
        </authorList>
    </citation>
    <scope>NUCLEOTIDE SEQUENCE [LARGE SCALE GENOMIC DNA]</scope>
    <source>
        <strain evidence="8">203-1</strain>
    </source>
</reference>
<organism evidence="7 8">
    <name type="scientific">Sphingopyxis terrae subsp. terrae NBRC 15098</name>
    <dbReference type="NCBI Taxonomy" id="1219058"/>
    <lineage>
        <taxon>Bacteria</taxon>
        <taxon>Pseudomonadati</taxon>
        <taxon>Pseudomonadota</taxon>
        <taxon>Alphaproteobacteria</taxon>
        <taxon>Sphingomonadales</taxon>
        <taxon>Sphingomonadaceae</taxon>
        <taxon>Sphingopyxis</taxon>
    </lineage>
</organism>
<protein>
    <recommendedName>
        <fullName evidence="9">RNA polymerase sigma factor</fullName>
    </recommendedName>
</protein>